<name>A0ABD4W1C2_9LACO</name>
<feature type="transmembrane region" description="Helical" evidence="1">
    <location>
        <begin position="97"/>
        <end position="118"/>
    </location>
</feature>
<keyword evidence="1" id="KW-0812">Transmembrane</keyword>
<keyword evidence="1" id="KW-0472">Membrane</keyword>
<dbReference type="RefSeq" id="WP_271018100.1">
    <property type="nucleotide sequence ID" value="NZ_JAQIEQ010000011.1"/>
</dbReference>
<accession>A0ABD4W1C2</accession>
<sequence>MAVCKPIFIKGKFWGYATALYKEKRLFKPTFNKLDKLGYNYRLSKTFITGGGYQPLSSNLPEKSQSEITFRLGGCSWKMEAARKDAGQMPQEVKSGIFSGIVTVIVNTILAALLLNYLERGRRLSRLLDTDYLTGM</sequence>
<reference evidence="2 3" key="1">
    <citation type="submission" date="2023-01" db="EMBL/GenBank/DDBJ databases">
        <title>Sequencing of the bacterial strains from artisanal fermented milk Matsoni.</title>
        <authorList>
            <person name="Rozman V."/>
            <person name="Accetto T."/>
            <person name="Bogovic Matijasic B."/>
        </authorList>
    </citation>
    <scope>NUCLEOTIDE SEQUENCE [LARGE SCALE GENOMIC DNA]</scope>
    <source>
        <strain evidence="3">lbl143</strain>
    </source>
</reference>
<evidence type="ECO:0000313" key="3">
    <source>
        <dbReference type="Proteomes" id="UP001213083"/>
    </source>
</evidence>
<comment type="caution">
    <text evidence="2">The sequence shown here is derived from an EMBL/GenBank/DDBJ whole genome shotgun (WGS) entry which is preliminary data.</text>
</comment>
<dbReference type="EMBL" id="JAQIEV010000011">
    <property type="protein sequence ID" value="MDA3782406.1"/>
    <property type="molecule type" value="Genomic_DNA"/>
</dbReference>
<evidence type="ECO:0000313" key="2">
    <source>
        <dbReference type="EMBL" id="MDA3782406.1"/>
    </source>
</evidence>
<proteinExistence type="predicted"/>
<evidence type="ECO:0000256" key="1">
    <source>
        <dbReference type="SAM" id="Phobius"/>
    </source>
</evidence>
<protein>
    <submittedName>
        <fullName evidence="2">Uncharacterized protein</fullName>
    </submittedName>
</protein>
<dbReference type="Proteomes" id="UP001213083">
    <property type="component" value="Unassembled WGS sequence"/>
</dbReference>
<dbReference type="AlphaFoldDB" id="A0ABD4W1C2"/>
<gene>
    <name evidence="2" type="ORF">PF593_04480</name>
</gene>
<keyword evidence="1" id="KW-1133">Transmembrane helix</keyword>
<organism evidence="2 3">
    <name type="scientific">Lactobacillus delbrueckii</name>
    <dbReference type="NCBI Taxonomy" id="1584"/>
    <lineage>
        <taxon>Bacteria</taxon>
        <taxon>Bacillati</taxon>
        <taxon>Bacillota</taxon>
        <taxon>Bacilli</taxon>
        <taxon>Lactobacillales</taxon>
        <taxon>Lactobacillaceae</taxon>
        <taxon>Lactobacillus</taxon>
    </lineage>
</organism>